<dbReference type="EMBL" id="ML143450">
    <property type="protein sequence ID" value="TBU26127.1"/>
    <property type="molecule type" value="Genomic_DNA"/>
</dbReference>
<proteinExistence type="predicted"/>
<sequence length="175" mass="18906">MVQFTEQAGMTRCVCHAYTEHSFLETLGCSIPTDLLIHVPYHSTATKNQPKRCLRDPPCSLSTVSCSSHSNLQISRSRLSSIEPHSATPVLCSLISNAAPSSGGLALWSTRRRRMGDAGPHGVPPIAFFSLRPNQIVKGGRIMCEFMFLIKVSSSSGVNASGLTDCCVFCFRGGE</sequence>
<gene>
    <name evidence="1" type="ORF">BD311DRAFT_459149</name>
</gene>
<reference evidence="1" key="1">
    <citation type="submission" date="2019-01" db="EMBL/GenBank/DDBJ databases">
        <title>Draft genome sequences of three monokaryotic isolates of the white-rot basidiomycete fungus Dichomitus squalens.</title>
        <authorList>
            <consortium name="DOE Joint Genome Institute"/>
            <person name="Lopez S.C."/>
            <person name="Andreopoulos B."/>
            <person name="Pangilinan J."/>
            <person name="Lipzen A."/>
            <person name="Riley R."/>
            <person name="Ahrendt S."/>
            <person name="Ng V."/>
            <person name="Barry K."/>
            <person name="Daum C."/>
            <person name="Grigoriev I.V."/>
            <person name="Hilden K.S."/>
            <person name="Makela M.R."/>
            <person name="de Vries R.P."/>
        </authorList>
    </citation>
    <scope>NUCLEOTIDE SEQUENCE [LARGE SCALE GENOMIC DNA]</scope>
    <source>
        <strain evidence="1">OM18370.1</strain>
    </source>
</reference>
<dbReference type="Proteomes" id="UP000292957">
    <property type="component" value="Unassembled WGS sequence"/>
</dbReference>
<name>A0A4Q9MH25_9APHY</name>
<dbReference type="AlphaFoldDB" id="A0A4Q9MH25"/>
<accession>A0A4Q9MH25</accession>
<protein>
    <submittedName>
        <fullName evidence="1">Uncharacterized protein</fullName>
    </submittedName>
</protein>
<evidence type="ECO:0000313" key="1">
    <source>
        <dbReference type="EMBL" id="TBU26127.1"/>
    </source>
</evidence>
<organism evidence="1">
    <name type="scientific">Dichomitus squalens</name>
    <dbReference type="NCBI Taxonomy" id="114155"/>
    <lineage>
        <taxon>Eukaryota</taxon>
        <taxon>Fungi</taxon>
        <taxon>Dikarya</taxon>
        <taxon>Basidiomycota</taxon>
        <taxon>Agaricomycotina</taxon>
        <taxon>Agaricomycetes</taxon>
        <taxon>Polyporales</taxon>
        <taxon>Polyporaceae</taxon>
        <taxon>Dichomitus</taxon>
    </lineage>
</organism>